<dbReference type="NCBIfam" id="NF007955">
    <property type="entry name" value="PRK10674.1"/>
    <property type="match status" value="1"/>
</dbReference>
<dbReference type="InterPro" id="IPR018394">
    <property type="entry name" value="DNA_photolyase_1_CS_C"/>
</dbReference>
<keyword evidence="11" id="KW-1185">Reference proteome</keyword>
<dbReference type="InterPro" id="IPR036155">
    <property type="entry name" value="Crypto/Photolyase_N_sf"/>
</dbReference>
<dbReference type="Proteomes" id="UP000606498">
    <property type="component" value="Unassembled WGS sequence"/>
</dbReference>
<evidence type="ECO:0000256" key="5">
    <source>
        <dbReference type="ARBA" id="ARBA00022827"/>
    </source>
</evidence>
<gene>
    <name evidence="10" type="primary">phrB</name>
    <name evidence="10" type="ORF">GCM10011520_31680</name>
</gene>
<evidence type="ECO:0000313" key="10">
    <source>
        <dbReference type="EMBL" id="GGE88933.1"/>
    </source>
</evidence>
<dbReference type="RefSeq" id="WP_100144150.1">
    <property type="nucleotide sequence ID" value="NZ_BMKO01000009.1"/>
</dbReference>
<dbReference type="Gene3D" id="1.25.40.80">
    <property type="match status" value="1"/>
</dbReference>
<comment type="similarity">
    <text evidence="3">Belongs to the DNA photolyase class-1 family.</text>
</comment>
<evidence type="ECO:0000256" key="2">
    <source>
        <dbReference type="ARBA" id="ARBA00001974"/>
    </source>
</evidence>
<keyword evidence="4 7" id="KW-0285">Flavoprotein</keyword>
<protein>
    <submittedName>
        <fullName evidence="10">Deoxyribodipyrimidine photo-lyase</fullName>
    </submittedName>
</protein>
<dbReference type="InterPro" id="IPR014729">
    <property type="entry name" value="Rossmann-like_a/b/a_fold"/>
</dbReference>
<dbReference type="InterPro" id="IPR002081">
    <property type="entry name" value="Cryptochrome/DNA_photolyase_1"/>
</dbReference>
<evidence type="ECO:0000256" key="7">
    <source>
        <dbReference type="RuleBase" id="RU004182"/>
    </source>
</evidence>
<evidence type="ECO:0000313" key="11">
    <source>
        <dbReference type="Proteomes" id="UP000606498"/>
    </source>
</evidence>
<dbReference type="InterPro" id="IPR036134">
    <property type="entry name" value="Crypto/Photolyase_FAD-like_sf"/>
</dbReference>
<evidence type="ECO:0000256" key="4">
    <source>
        <dbReference type="ARBA" id="ARBA00022630"/>
    </source>
</evidence>
<dbReference type="SUPFAM" id="SSF48173">
    <property type="entry name" value="Cryptochrome/photolyase FAD-binding domain"/>
    <property type="match status" value="1"/>
</dbReference>
<dbReference type="SUPFAM" id="SSF52425">
    <property type="entry name" value="Cryptochrome/photolyase, N-terminal domain"/>
    <property type="match status" value="1"/>
</dbReference>
<dbReference type="Gene3D" id="1.10.579.10">
    <property type="entry name" value="DNA Cyclobutane Dipyrimidine Photolyase, subunit A, domain 3"/>
    <property type="match status" value="1"/>
</dbReference>
<evidence type="ECO:0000256" key="6">
    <source>
        <dbReference type="ARBA" id="ARBA00022991"/>
    </source>
</evidence>
<evidence type="ECO:0000256" key="8">
    <source>
        <dbReference type="SAM" id="MobiDB-lite"/>
    </source>
</evidence>
<dbReference type="InterPro" id="IPR006050">
    <property type="entry name" value="DNA_photolyase_N"/>
</dbReference>
<organism evidence="10 11">
    <name type="scientific">Shewanella carassii</name>
    <dbReference type="NCBI Taxonomy" id="1987584"/>
    <lineage>
        <taxon>Bacteria</taxon>
        <taxon>Pseudomonadati</taxon>
        <taxon>Pseudomonadota</taxon>
        <taxon>Gammaproteobacteria</taxon>
        <taxon>Alteromonadales</taxon>
        <taxon>Shewanellaceae</taxon>
        <taxon>Shewanella</taxon>
    </lineage>
</organism>
<evidence type="ECO:0000256" key="3">
    <source>
        <dbReference type="ARBA" id="ARBA00005862"/>
    </source>
</evidence>
<feature type="region of interest" description="Disordered" evidence="8">
    <location>
        <begin position="205"/>
        <end position="225"/>
    </location>
</feature>
<dbReference type="Pfam" id="PF00875">
    <property type="entry name" value="DNA_photolyase"/>
    <property type="match status" value="1"/>
</dbReference>
<dbReference type="Gene3D" id="3.40.50.620">
    <property type="entry name" value="HUPs"/>
    <property type="match status" value="1"/>
</dbReference>
<accession>A0ABQ1TDI1</accession>
<feature type="compositionally biased region" description="Basic and acidic residues" evidence="8">
    <location>
        <begin position="213"/>
        <end position="225"/>
    </location>
</feature>
<dbReference type="InterPro" id="IPR005101">
    <property type="entry name" value="Cryptochr/Photolyase_FAD-bd"/>
</dbReference>
<keyword evidence="6 7" id="KW-0157">Chromophore</keyword>
<keyword evidence="5 7" id="KW-0274">FAD</keyword>
<name>A0ABQ1TDI1_9GAMM</name>
<comment type="caution">
    <text evidence="10">The sequence shown here is derived from an EMBL/GenBank/DDBJ whole genome shotgun (WGS) entry which is preliminary data.</text>
</comment>
<dbReference type="PRINTS" id="PR00147">
    <property type="entry name" value="DNAPHOTLYASE"/>
</dbReference>
<dbReference type="EMBL" id="BMKO01000009">
    <property type="protein sequence ID" value="GGE88933.1"/>
    <property type="molecule type" value="Genomic_DNA"/>
</dbReference>
<reference evidence="11" key="1">
    <citation type="journal article" date="2019" name="Int. J. Syst. Evol. Microbiol.">
        <title>The Global Catalogue of Microorganisms (GCM) 10K type strain sequencing project: providing services to taxonomists for standard genome sequencing and annotation.</title>
        <authorList>
            <consortium name="The Broad Institute Genomics Platform"/>
            <consortium name="The Broad Institute Genome Sequencing Center for Infectious Disease"/>
            <person name="Wu L."/>
            <person name="Ma J."/>
        </authorList>
    </citation>
    <scope>NUCLEOTIDE SEQUENCE [LARGE SCALE GENOMIC DNA]</scope>
    <source>
        <strain evidence="11">CGMCC 1.16033</strain>
    </source>
</reference>
<dbReference type="PROSITE" id="PS00691">
    <property type="entry name" value="DNA_PHOTOLYASES_1_2"/>
    <property type="match status" value="1"/>
</dbReference>
<sequence>MSQSLPNHVPSSEKACVAIWFRSDLRTSDNQALWLACEAARAQGLPLRGFYIATPAQWQQHSVGPMQLDFIERSINQLQRALASLGIAFDLLNCDDFSLVNVTVEEYCQRQGVKQIFAGREVEINEQRRDLALAQLTGTIGVGLQFTDEHCLLPPGSVRTQGGEMYRVFTPFFRRWRELLGSEAIMPLPVPAPLAPALPEPAELSFKVSKQGSKQDSKQDSHHWPVGEGAARQRLDSFIANQLADYGQERDFPALDGTSCLSPYLAFGILSPRQCVAALLNRFPEAMAEDNSPGRSWLAELAWREFYRHLLHAWPQLCMGRNFNALGDDIVWRNDPQEFAAWCEGRTGYPLVDAAMRQLNQTGWMHNRLRMVTASFLTKHLLVDWRWGEQYFRRALIDGDLAANNGGWQWSAGTGCDAQPYFRIFNPMSQSEKFDPDASFIRRYLPELAHWPLKQIHHPGTAASSRFTEPSLFATAAYPPPIVEHSAARQRALTALSVLKKSA</sequence>
<dbReference type="PANTHER" id="PTHR11455:SF9">
    <property type="entry name" value="CRYPTOCHROME CIRCADIAN CLOCK 5 ISOFORM X1"/>
    <property type="match status" value="1"/>
</dbReference>
<proteinExistence type="inferred from homology"/>
<dbReference type="PROSITE" id="PS00394">
    <property type="entry name" value="DNA_PHOTOLYASES_1_1"/>
    <property type="match status" value="1"/>
</dbReference>
<comment type="cofactor">
    <cofactor evidence="1">
        <name>(6R)-5,10-methylene-5,6,7,8-tetrahydrofolate</name>
        <dbReference type="ChEBI" id="CHEBI:15636"/>
    </cofactor>
</comment>
<comment type="similarity">
    <text evidence="7">Belongs to the DNA photolyase family.</text>
</comment>
<evidence type="ECO:0000259" key="9">
    <source>
        <dbReference type="PROSITE" id="PS51645"/>
    </source>
</evidence>
<dbReference type="PANTHER" id="PTHR11455">
    <property type="entry name" value="CRYPTOCHROME"/>
    <property type="match status" value="1"/>
</dbReference>
<dbReference type="Pfam" id="PF03441">
    <property type="entry name" value="FAD_binding_7"/>
    <property type="match status" value="1"/>
</dbReference>
<evidence type="ECO:0000256" key="1">
    <source>
        <dbReference type="ARBA" id="ARBA00001932"/>
    </source>
</evidence>
<feature type="domain" description="Photolyase/cryptochrome alpha/beta" evidence="9">
    <location>
        <begin position="15"/>
        <end position="152"/>
    </location>
</feature>
<comment type="cofactor">
    <cofactor evidence="2">
        <name>FAD</name>
        <dbReference type="ChEBI" id="CHEBI:57692"/>
    </cofactor>
</comment>
<dbReference type="PROSITE" id="PS51645">
    <property type="entry name" value="PHR_CRY_ALPHA_BETA"/>
    <property type="match status" value="1"/>
</dbReference>